<accession>A0A8J8JS42</accession>
<dbReference type="PANTHER" id="PTHR35008:SF8">
    <property type="entry name" value="ALCOHOL DEHYDROGENASE CYTOCHROME C SUBUNIT"/>
    <property type="match status" value="1"/>
</dbReference>
<keyword evidence="1 4" id="KW-0349">Heme</keyword>
<sequence>MIKKLIFALVVTAATYCVTAQNNGPSFTRGKQLYTDYCLTCHQDDGAGVPKLNPSLINSSFVSGDKKKIISWVLQGTTDKIEIDGKFYSNNMPAQNYLTDQQIADVLTFIRGSFGNKYSAISPADVKAIRAGIK</sequence>
<evidence type="ECO:0000256" key="5">
    <source>
        <dbReference type="SAM" id="SignalP"/>
    </source>
</evidence>
<dbReference type="Proteomes" id="UP000598971">
    <property type="component" value="Unassembled WGS sequence"/>
</dbReference>
<keyword evidence="5" id="KW-0732">Signal</keyword>
<feature type="domain" description="Cytochrome c" evidence="6">
    <location>
        <begin position="25"/>
        <end position="114"/>
    </location>
</feature>
<reference evidence="7" key="1">
    <citation type="submission" date="2019-10" db="EMBL/GenBank/DDBJ databases">
        <title>Draft genome sequence of Panacibacter sp. KCS-6.</title>
        <authorList>
            <person name="Yim K.J."/>
        </authorList>
    </citation>
    <scope>NUCLEOTIDE SEQUENCE</scope>
    <source>
        <strain evidence="7">KCS-6</strain>
    </source>
</reference>
<evidence type="ECO:0000256" key="2">
    <source>
        <dbReference type="ARBA" id="ARBA00022723"/>
    </source>
</evidence>
<dbReference type="RefSeq" id="WP_171606257.1">
    <property type="nucleotide sequence ID" value="NZ_WHPF01000002.1"/>
</dbReference>
<evidence type="ECO:0000313" key="7">
    <source>
        <dbReference type="EMBL" id="NNV54333.1"/>
    </source>
</evidence>
<dbReference type="PANTHER" id="PTHR35008">
    <property type="entry name" value="BLL4482 PROTEIN-RELATED"/>
    <property type="match status" value="1"/>
</dbReference>
<feature type="signal peptide" evidence="5">
    <location>
        <begin position="1"/>
        <end position="20"/>
    </location>
</feature>
<protein>
    <submittedName>
        <fullName evidence="7">C-type cytochrome</fullName>
    </submittedName>
</protein>
<dbReference type="AlphaFoldDB" id="A0A8J8JS42"/>
<dbReference type="InterPro" id="IPR051459">
    <property type="entry name" value="Cytochrome_c-type_DH"/>
</dbReference>
<comment type="caution">
    <text evidence="7">The sequence shown here is derived from an EMBL/GenBank/DDBJ whole genome shotgun (WGS) entry which is preliminary data.</text>
</comment>
<dbReference type="GO" id="GO:0009055">
    <property type="term" value="F:electron transfer activity"/>
    <property type="evidence" value="ECO:0007669"/>
    <property type="project" value="InterPro"/>
</dbReference>
<evidence type="ECO:0000256" key="3">
    <source>
        <dbReference type="ARBA" id="ARBA00023004"/>
    </source>
</evidence>
<proteinExistence type="predicted"/>
<dbReference type="InterPro" id="IPR009056">
    <property type="entry name" value="Cyt_c-like_dom"/>
</dbReference>
<dbReference type="GO" id="GO:0046872">
    <property type="term" value="F:metal ion binding"/>
    <property type="evidence" value="ECO:0007669"/>
    <property type="project" value="UniProtKB-KW"/>
</dbReference>
<dbReference type="SUPFAM" id="SSF46626">
    <property type="entry name" value="Cytochrome c"/>
    <property type="match status" value="1"/>
</dbReference>
<keyword evidence="3 4" id="KW-0408">Iron</keyword>
<dbReference type="Gene3D" id="1.10.760.10">
    <property type="entry name" value="Cytochrome c-like domain"/>
    <property type="match status" value="1"/>
</dbReference>
<evidence type="ECO:0000259" key="6">
    <source>
        <dbReference type="PROSITE" id="PS51007"/>
    </source>
</evidence>
<dbReference type="GO" id="GO:0020037">
    <property type="term" value="F:heme binding"/>
    <property type="evidence" value="ECO:0007669"/>
    <property type="project" value="InterPro"/>
</dbReference>
<keyword evidence="2 4" id="KW-0479">Metal-binding</keyword>
<organism evidence="7 8">
    <name type="scientific">Limnovirga soli</name>
    <dbReference type="NCBI Taxonomy" id="2656915"/>
    <lineage>
        <taxon>Bacteria</taxon>
        <taxon>Pseudomonadati</taxon>
        <taxon>Bacteroidota</taxon>
        <taxon>Chitinophagia</taxon>
        <taxon>Chitinophagales</taxon>
        <taxon>Chitinophagaceae</taxon>
        <taxon>Limnovirga</taxon>
    </lineage>
</organism>
<dbReference type="EMBL" id="WHPF01000002">
    <property type="protein sequence ID" value="NNV54333.1"/>
    <property type="molecule type" value="Genomic_DNA"/>
</dbReference>
<dbReference type="PROSITE" id="PS51007">
    <property type="entry name" value="CYTC"/>
    <property type="match status" value="1"/>
</dbReference>
<dbReference type="Pfam" id="PF00034">
    <property type="entry name" value="Cytochrom_C"/>
    <property type="match status" value="1"/>
</dbReference>
<evidence type="ECO:0000256" key="1">
    <source>
        <dbReference type="ARBA" id="ARBA00022617"/>
    </source>
</evidence>
<keyword evidence="8" id="KW-1185">Reference proteome</keyword>
<evidence type="ECO:0000313" key="8">
    <source>
        <dbReference type="Proteomes" id="UP000598971"/>
    </source>
</evidence>
<feature type="chain" id="PRO_5035224185" evidence="5">
    <location>
        <begin position="21"/>
        <end position="134"/>
    </location>
</feature>
<evidence type="ECO:0000256" key="4">
    <source>
        <dbReference type="PROSITE-ProRule" id="PRU00433"/>
    </source>
</evidence>
<gene>
    <name evidence="7" type="ORF">GD597_02595</name>
</gene>
<dbReference type="InterPro" id="IPR036909">
    <property type="entry name" value="Cyt_c-like_dom_sf"/>
</dbReference>
<name>A0A8J8JS42_9BACT</name>